<accession>R4PYG5</accession>
<evidence type="ECO:0000256" key="1">
    <source>
        <dbReference type="SAM" id="Phobius"/>
    </source>
</evidence>
<feature type="transmembrane region" description="Helical" evidence="1">
    <location>
        <begin position="186"/>
        <end position="207"/>
    </location>
</feature>
<dbReference type="EMBL" id="CP005957">
    <property type="protein sequence ID" value="AGL62251.1"/>
    <property type="molecule type" value="Genomic_DNA"/>
</dbReference>
<feature type="transmembrane region" description="Helical" evidence="1">
    <location>
        <begin position="232"/>
        <end position="253"/>
    </location>
</feature>
<dbReference type="AlphaFoldDB" id="R4PYG5"/>
<feature type="transmembrane region" description="Helical" evidence="1">
    <location>
        <begin position="265"/>
        <end position="286"/>
    </location>
</feature>
<organism evidence="2 3">
    <name type="scientific">Candidatus Saccharimonas aalborgensis</name>
    <dbReference type="NCBI Taxonomy" id="1332188"/>
    <lineage>
        <taxon>Bacteria</taxon>
        <taxon>Candidatus Saccharimonadota</taxon>
        <taxon>Candidatus Saccharimonadia</taxon>
        <taxon>Candidatus Saccharimonadales</taxon>
        <taxon>Candidatus Saccharimonadaceae</taxon>
        <taxon>Candidatus Saccharimonas</taxon>
    </lineage>
</organism>
<gene>
    <name evidence="2" type="ORF">L336_0547</name>
</gene>
<evidence type="ECO:0000313" key="3">
    <source>
        <dbReference type="Proteomes" id="UP000013893"/>
    </source>
</evidence>
<proteinExistence type="predicted"/>
<dbReference type="HOGENOM" id="CLU_033063_0_0_0"/>
<feature type="transmembrane region" description="Helical" evidence="1">
    <location>
        <begin position="306"/>
        <end position="328"/>
    </location>
</feature>
<feature type="transmembrane region" description="Helical" evidence="1">
    <location>
        <begin position="151"/>
        <end position="179"/>
    </location>
</feature>
<keyword evidence="1" id="KW-1133">Transmembrane helix</keyword>
<dbReference type="Proteomes" id="UP000013893">
    <property type="component" value="Chromosome"/>
</dbReference>
<dbReference type="KEGG" id="saal:L336_0547"/>
<feature type="transmembrane region" description="Helical" evidence="1">
    <location>
        <begin position="80"/>
        <end position="106"/>
    </location>
</feature>
<keyword evidence="1" id="KW-0812">Transmembrane</keyword>
<name>R4PYG5_9BACT</name>
<dbReference type="OrthoDB" id="3463714at2"/>
<evidence type="ECO:0000313" key="2">
    <source>
        <dbReference type="EMBL" id="AGL62251.1"/>
    </source>
</evidence>
<keyword evidence="3" id="KW-1185">Reference proteome</keyword>
<keyword evidence="1" id="KW-0472">Membrane</keyword>
<feature type="transmembrane region" description="Helical" evidence="1">
    <location>
        <begin position="113"/>
        <end position="145"/>
    </location>
</feature>
<reference evidence="2 3" key="1">
    <citation type="journal article" date="2013" name="Nat. Biotechnol.">
        <title>Genome sequences of rare, uncultured bacteria obtained by differential coverage binning of multiple metagenomes.</title>
        <authorList>
            <person name="Albertsen M."/>
            <person name="Hugenholtz P."/>
            <person name="Skarshewski A."/>
            <person name="Nielsen K.L."/>
            <person name="Tyson G.W."/>
            <person name="Nielsen P.H."/>
        </authorList>
    </citation>
    <scope>NUCLEOTIDE SEQUENCE [LARGE SCALE GENOMIC DNA]</scope>
    <source>
        <strain evidence="2">TM71</strain>
    </source>
</reference>
<dbReference type="STRING" id="1332188.L336_0547"/>
<protein>
    <recommendedName>
        <fullName evidence="4">Glycosyltransferase RgtA/B/C/D-like domain-containing protein</fullName>
    </recommendedName>
</protein>
<feature type="transmembrane region" description="Helical" evidence="1">
    <location>
        <begin position="12"/>
        <end position="33"/>
    </location>
</feature>
<evidence type="ECO:0008006" key="4">
    <source>
        <dbReference type="Google" id="ProtNLM"/>
    </source>
</evidence>
<dbReference type="RefSeq" id="WP_015641701.1">
    <property type="nucleotide sequence ID" value="NC_021219.1"/>
</dbReference>
<sequence length="452" mass="51750">MRLSLFKRVFVWNPIVTGGVVFVLYLIPCLFALDPDAGWHIRSGGDILSHGIPAHDLYSYTATDFPWIHHEWLADVINYLIYQLGGFVLLSVVYASAWTAATLVFLRNWRYGALAVIATLAVLPYVGVRATTWTVGFMALLSWLIDSSHRWRIAAILALFLVWANIHGGFVLGLVYLLWITIWRRSALLGIAFVGAVALTGVTPYGYRIYEEVFRTLLDTSLHHRIDEWRSFAFEPSIVPYLGIWASTIVLRGRKWRTIPWFDGLLLVSAVLSVRNVPLFVLMSLTSTQRSFSTLAATLPKKITLVHQWLLPLTLSIGGMVLGACLLYDYQFLAHPEKTQYPEGVVEKLRQQPCEGRIFNSYNVGGYLIWKLPDTEVYIDGRMPSWELGGRKYMDDYYRILRDDTFRRQQFEHYGVRCVIWEGSDAFARKLQSEGWQTTRDESTLVLLRRPA</sequence>